<evidence type="ECO:0000313" key="4">
    <source>
        <dbReference type="Proteomes" id="UP000262882"/>
    </source>
</evidence>
<name>A0A372GC97_9ACTN</name>
<reference evidence="3 4" key="1">
    <citation type="submission" date="2018-08" db="EMBL/GenBank/DDBJ databases">
        <title>Actinomadura spongicola sp. nov., isolated from marine sponge Leucetta chagosensis.</title>
        <authorList>
            <person name="Li L."/>
            <person name="Lin H.W."/>
        </authorList>
    </citation>
    <scope>NUCLEOTIDE SEQUENCE [LARGE SCALE GENOMIC DNA]</scope>
    <source>
        <strain evidence="3 4">LHW52907</strain>
    </source>
</reference>
<evidence type="ECO:0000313" key="3">
    <source>
        <dbReference type="EMBL" id="RFS83028.1"/>
    </source>
</evidence>
<sequence>MAETVKTGSWKNDLPPHSTPRQSAPVVDPLRVRPGSPRGLGPARPPVPHGAYADRTELMLRRLHRSIAPRFARAEPRDRAFAFLRGMVSSAERRNGRRLAENAGEPRPDGMQRLLTSARWSADALRDDLRDVIVEHLGDPRSVLVLNEAGFSKKGDRSVGVSPQLSPSTGVVENCQVAVFLTYSAPRAQAIVDRELYLPTRWARDPARRARARVPADVPYRDRGLLGREMIRRAVAARTPASWVAASSPYGQDAELRRWLTERGVPHVLGVRPDERLLLPLDGRTVQAVPEEIIAGIPPRDWLPTPDHDDPVRRSSVCHSARALLRRGGDRRPAQWLLVRRDIRRTRVYLCSAPPSASLRELVDVARRAERAPSCVESARHEVGLDHYEVRLWKAWYRYITLALLAHACVTLAAEDAPPANARAVNARAVNAPSMNAARLRGVRLA</sequence>
<feature type="compositionally biased region" description="Polar residues" evidence="1">
    <location>
        <begin position="1"/>
        <end position="10"/>
    </location>
</feature>
<evidence type="ECO:0000259" key="2">
    <source>
        <dbReference type="Pfam" id="PF13546"/>
    </source>
</evidence>
<proteinExistence type="predicted"/>
<protein>
    <submittedName>
        <fullName evidence="3">IS701 family transposase</fullName>
    </submittedName>
</protein>
<feature type="domain" description="Transposase IS701-like DDE" evidence="2">
    <location>
        <begin position="69"/>
        <end position="320"/>
    </location>
</feature>
<comment type="caution">
    <text evidence="3">The sequence shown here is derived from an EMBL/GenBank/DDBJ whole genome shotgun (WGS) entry which is preliminary data.</text>
</comment>
<gene>
    <name evidence="3" type="ORF">D0T12_22805</name>
</gene>
<dbReference type="PANTHER" id="PTHR33627">
    <property type="entry name" value="TRANSPOSASE"/>
    <property type="match status" value="1"/>
</dbReference>
<keyword evidence="4" id="KW-1185">Reference proteome</keyword>
<dbReference type="NCBIfam" id="NF033540">
    <property type="entry name" value="transpos_IS701"/>
    <property type="match status" value="1"/>
</dbReference>
<dbReference type="EMBL" id="QVNQ01000007">
    <property type="protein sequence ID" value="RFS83028.1"/>
    <property type="molecule type" value="Genomic_DNA"/>
</dbReference>
<dbReference type="InterPro" id="IPR039365">
    <property type="entry name" value="IS701-like"/>
</dbReference>
<accession>A0A372GC97</accession>
<organism evidence="3 4">
    <name type="scientific">Actinomadura spongiicola</name>
    <dbReference type="NCBI Taxonomy" id="2303421"/>
    <lineage>
        <taxon>Bacteria</taxon>
        <taxon>Bacillati</taxon>
        <taxon>Actinomycetota</taxon>
        <taxon>Actinomycetes</taxon>
        <taxon>Streptosporangiales</taxon>
        <taxon>Thermomonosporaceae</taxon>
        <taxon>Actinomadura</taxon>
    </lineage>
</organism>
<dbReference type="PANTHER" id="PTHR33627:SF1">
    <property type="entry name" value="TRANSPOSASE"/>
    <property type="match status" value="1"/>
</dbReference>
<dbReference type="Pfam" id="PF13546">
    <property type="entry name" value="DDE_5"/>
    <property type="match status" value="1"/>
</dbReference>
<evidence type="ECO:0000256" key="1">
    <source>
        <dbReference type="SAM" id="MobiDB-lite"/>
    </source>
</evidence>
<dbReference type="Proteomes" id="UP000262882">
    <property type="component" value="Unassembled WGS sequence"/>
</dbReference>
<dbReference type="AlphaFoldDB" id="A0A372GC97"/>
<feature type="region of interest" description="Disordered" evidence="1">
    <location>
        <begin position="1"/>
        <end position="50"/>
    </location>
</feature>
<dbReference type="InterPro" id="IPR038721">
    <property type="entry name" value="IS701-like_DDE_dom"/>
</dbReference>